<organism evidence="11 12">
    <name type="scientific">Propioniciclava tarda</name>
    <dbReference type="NCBI Taxonomy" id="433330"/>
    <lineage>
        <taxon>Bacteria</taxon>
        <taxon>Bacillati</taxon>
        <taxon>Actinomycetota</taxon>
        <taxon>Actinomycetes</taxon>
        <taxon>Propionibacteriales</taxon>
        <taxon>Propionibacteriaceae</taxon>
        <taxon>Propioniciclava</taxon>
    </lineage>
</organism>
<dbReference type="InterPro" id="IPR004608">
    <property type="entry name" value="MMCoA_mutase_b"/>
</dbReference>
<keyword evidence="12" id="KW-1185">Reference proteome</keyword>
<dbReference type="Gene3D" id="3.20.20.240">
    <property type="entry name" value="Methylmalonyl-CoA mutase"/>
    <property type="match status" value="1"/>
</dbReference>
<evidence type="ECO:0000256" key="8">
    <source>
        <dbReference type="ARBA" id="ARBA00023285"/>
    </source>
</evidence>
<keyword evidence="8" id="KW-0170">Cobalt</keyword>
<comment type="cofactor">
    <cofactor evidence="2">
        <name>adenosylcob(III)alamin</name>
        <dbReference type="ChEBI" id="CHEBI:18408"/>
    </cofactor>
</comment>
<dbReference type="Proteomes" id="UP000291933">
    <property type="component" value="Unassembled WGS sequence"/>
</dbReference>
<dbReference type="GO" id="GO:0031419">
    <property type="term" value="F:cobalamin binding"/>
    <property type="evidence" value="ECO:0007669"/>
    <property type="project" value="UniProtKB-KW"/>
</dbReference>
<dbReference type="EC" id="5.4.99.2" evidence="9"/>
<evidence type="ECO:0000256" key="6">
    <source>
        <dbReference type="ARBA" id="ARBA00022628"/>
    </source>
</evidence>
<dbReference type="Gene3D" id="3.40.50.280">
    <property type="entry name" value="Cobalamin-binding domain"/>
    <property type="match status" value="1"/>
</dbReference>
<protein>
    <recommendedName>
        <fullName evidence="9">Methylmalonyl-CoA mutase small subunit</fullName>
        <ecNumber evidence="9">5.4.99.2</ecNumber>
    </recommendedName>
</protein>
<dbReference type="InterPro" id="IPR036724">
    <property type="entry name" value="Cobalamin-bd_sf"/>
</dbReference>
<dbReference type="NCBIfam" id="TIGR00642">
    <property type="entry name" value="mmCoA_mut_beta"/>
    <property type="match status" value="1"/>
</dbReference>
<dbReference type="GO" id="GO:0046872">
    <property type="term" value="F:metal ion binding"/>
    <property type="evidence" value="ECO:0007669"/>
    <property type="project" value="InterPro"/>
</dbReference>
<evidence type="ECO:0000313" key="12">
    <source>
        <dbReference type="Proteomes" id="UP000291933"/>
    </source>
</evidence>
<sequence length="615" mass="63843">MTEQALKLAGDFAAPTQEQWEKEVLKVLNRRRPEGTELTIDQALGRLRSTSVDGLTIEPLYTASDAPAPLGYPGVMPFTRGTKARLGSGWLVRALHEDGDVRATNAAVLDDLSNGAGSVWLRVGSDAVAPADLAAALAGVKPEMCCIAVSGVEDQQAGADALAAFFRASGKASECSGNLGIDPLAVAALTGTPANLGGLVKAVTTAKEFGDVRGLTVDVLVYDNAGAGDVEVLAYAIASGLEYVRALDAGGVSPSVAFSQITFRVPANADQFTTIARLRALRRLWARVGEVLGVPDAERGGVQHAVTSWRMVTRDDAYVNLLRGTIATFAAAVGGAEIITTLPFDTAHGLPSELGRRMARNTQLVAMEESNVGRVADPAGGSWFVESLTDQLATKAWALFQQLEAAGGMAKALADGLVASQIAAVNDARAKALATRKQPITGVSMFPQAVEPTVDAKPRPAAVVRGGLQPKRDAEVFESLRDRSAAAGRPPVFLACLGARRDFGGREQFASNLLLVGGFSHPSSEGGTPAEIAAQAAASGAKVAILCSSAKVYADQAIAVATALKEAGVDTVYLAGRLKEVGDEAASAVIDGEIFDGMDVVAFTEATLDRVEAHK</sequence>
<comment type="subunit">
    <text evidence="5">Heterodimer of an alpha and a beta chain.</text>
</comment>
<dbReference type="GO" id="GO:0019652">
    <property type="term" value="P:lactate fermentation to propionate and acetate"/>
    <property type="evidence" value="ECO:0007669"/>
    <property type="project" value="InterPro"/>
</dbReference>
<evidence type="ECO:0000256" key="2">
    <source>
        <dbReference type="ARBA" id="ARBA00001922"/>
    </source>
</evidence>
<comment type="similarity">
    <text evidence="4">Belongs to the methylmalonyl-CoA mutase family.</text>
</comment>
<dbReference type="AlphaFoldDB" id="A0A4Q9KMB9"/>
<dbReference type="UniPathway" id="UPA00945">
    <property type="reaction ID" value="UER00910"/>
</dbReference>
<name>A0A4Q9KMB9_PROTD</name>
<dbReference type="OrthoDB" id="9762378at2"/>
<dbReference type="InterPro" id="IPR016176">
    <property type="entry name" value="Cbl-dep_enz_cat"/>
</dbReference>
<feature type="domain" description="Methylmalonyl-CoA mutase alpha/beta chain catalytic" evidence="10">
    <location>
        <begin position="206"/>
        <end position="456"/>
    </location>
</feature>
<dbReference type="GO" id="GO:0004494">
    <property type="term" value="F:methylmalonyl-CoA mutase activity"/>
    <property type="evidence" value="ECO:0007669"/>
    <property type="project" value="UniProtKB-UniRule"/>
</dbReference>
<dbReference type="Gene3D" id="1.10.196.20">
    <property type="match status" value="1"/>
</dbReference>
<dbReference type="PANTHER" id="PTHR48101">
    <property type="entry name" value="METHYLMALONYL-COA MUTASE, MITOCHONDRIAL-RELATED"/>
    <property type="match status" value="1"/>
</dbReference>
<comment type="pathway">
    <text evidence="3">Metabolic intermediate metabolism; propanoyl-CoA degradation; succinyl-CoA from propanoyl-CoA: step 3/3.</text>
</comment>
<dbReference type="PANTHER" id="PTHR48101:SF4">
    <property type="entry name" value="METHYLMALONYL-COA MUTASE, MITOCHONDRIAL"/>
    <property type="match status" value="1"/>
</dbReference>
<evidence type="ECO:0000313" key="11">
    <source>
        <dbReference type="EMBL" id="TBT95682.1"/>
    </source>
</evidence>
<evidence type="ECO:0000256" key="4">
    <source>
        <dbReference type="ARBA" id="ARBA00008465"/>
    </source>
</evidence>
<keyword evidence="7 11" id="KW-0413">Isomerase</keyword>
<proteinExistence type="inferred from homology"/>
<comment type="catalytic activity">
    <reaction evidence="1">
        <text>(R)-methylmalonyl-CoA = succinyl-CoA</text>
        <dbReference type="Rhea" id="RHEA:22888"/>
        <dbReference type="ChEBI" id="CHEBI:57292"/>
        <dbReference type="ChEBI" id="CHEBI:57326"/>
        <dbReference type="EC" id="5.4.99.2"/>
    </reaction>
</comment>
<evidence type="ECO:0000256" key="9">
    <source>
        <dbReference type="NCBIfam" id="TIGR00642"/>
    </source>
</evidence>
<dbReference type="EMBL" id="SDMR01000003">
    <property type="protein sequence ID" value="TBT95682.1"/>
    <property type="molecule type" value="Genomic_DNA"/>
</dbReference>
<dbReference type="Pfam" id="PF01642">
    <property type="entry name" value="MM_CoA_mutase"/>
    <property type="match status" value="1"/>
</dbReference>
<dbReference type="CDD" id="cd03677">
    <property type="entry name" value="MM_CoA_mutase_beta"/>
    <property type="match status" value="1"/>
</dbReference>
<evidence type="ECO:0000256" key="3">
    <source>
        <dbReference type="ARBA" id="ARBA00005146"/>
    </source>
</evidence>
<dbReference type="RefSeq" id="WP_131171334.1">
    <property type="nucleotide sequence ID" value="NZ_FXTL01000003.1"/>
</dbReference>
<dbReference type="SUPFAM" id="SSF52242">
    <property type="entry name" value="Cobalamin (vitamin B12)-binding domain"/>
    <property type="match status" value="1"/>
</dbReference>
<evidence type="ECO:0000256" key="7">
    <source>
        <dbReference type="ARBA" id="ARBA00023235"/>
    </source>
</evidence>
<dbReference type="InterPro" id="IPR024067">
    <property type="entry name" value="Me-malonyl-CoA_mutase_sm_su_N"/>
</dbReference>
<dbReference type="SUPFAM" id="SSF51703">
    <property type="entry name" value="Cobalamin (vitamin B12)-dependent enzymes"/>
    <property type="match status" value="1"/>
</dbReference>
<evidence type="ECO:0000259" key="10">
    <source>
        <dbReference type="Pfam" id="PF01642"/>
    </source>
</evidence>
<reference evidence="11 12" key="1">
    <citation type="submission" date="2019-01" db="EMBL/GenBank/DDBJ databases">
        <title>Lactibacter flavus gen. nov., sp. nov., a novel bacterium of the family Propionibacteriaceae isolated from raw milk and dairy products.</title>
        <authorList>
            <person name="Huptas C."/>
            <person name="Wenning M."/>
            <person name="Breitenwieser F."/>
            <person name="Doll E."/>
            <person name="Von Neubeck M."/>
            <person name="Busse H.-J."/>
            <person name="Scherer S."/>
        </authorList>
    </citation>
    <scope>NUCLEOTIDE SEQUENCE [LARGE SCALE GENOMIC DNA]</scope>
    <source>
        <strain evidence="11 12">DSM 22130</strain>
    </source>
</reference>
<evidence type="ECO:0000256" key="1">
    <source>
        <dbReference type="ARBA" id="ARBA00000290"/>
    </source>
</evidence>
<dbReference type="InterPro" id="IPR006099">
    <property type="entry name" value="MeMalonylCoA_mutase_a/b_cat"/>
</dbReference>
<evidence type="ECO:0000256" key="5">
    <source>
        <dbReference type="ARBA" id="ARBA00011870"/>
    </source>
</evidence>
<accession>A0A4Q9KMB9</accession>
<comment type="caution">
    <text evidence="11">The sequence shown here is derived from an EMBL/GenBank/DDBJ whole genome shotgun (WGS) entry which is preliminary data.</text>
</comment>
<keyword evidence="6" id="KW-0846">Cobalamin</keyword>
<gene>
    <name evidence="11" type="primary">mutA</name>
    <name evidence="11" type="ORF">ET996_04350</name>
</gene>